<dbReference type="InterPro" id="IPR000780">
    <property type="entry name" value="CheR_MeTrfase"/>
</dbReference>
<dbReference type="Pfam" id="PF03705">
    <property type="entry name" value="CheR_N"/>
    <property type="match status" value="1"/>
</dbReference>
<keyword evidence="9" id="KW-1185">Reference proteome</keyword>
<evidence type="ECO:0000259" key="7">
    <source>
        <dbReference type="PROSITE" id="PS50123"/>
    </source>
</evidence>
<dbReference type="Gene3D" id="3.40.50.150">
    <property type="entry name" value="Vaccinia Virus protein VP39"/>
    <property type="match status" value="1"/>
</dbReference>
<feature type="binding site" evidence="6">
    <location>
        <begin position="238"/>
        <end position="239"/>
    </location>
    <ligand>
        <name>S-adenosyl-L-methionine</name>
        <dbReference type="ChEBI" id="CHEBI:59789"/>
    </ligand>
</feature>
<dbReference type="Proteomes" id="UP000644699">
    <property type="component" value="Unassembled WGS sequence"/>
</dbReference>
<dbReference type="Pfam" id="PF01739">
    <property type="entry name" value="CheR"/>
    <property type="match status" value="1"/>
</dbReference>
<dbReference type="PIRSF" id="PIRSF000410">
    <property type="entry name" value="CheR"/>
    <property type="match status" value="1"/>
</dbReference>
<evidence type="ECO:0000256" key="4">
    <source>
        <dbReference type="ARBA" id="ARBA00022691"/>
    </source>
</evidence>
<evidence type="ECO:0000256" key="5">
    <source>
        <dbReference type="PIRNR" id="PIRNR000410"/>
    </source>
</evidence>
<feature type="domain" description="CheR-type methyltransferase" evidence="7">
    <location>
        <begin position="22"/>
        <end position="274"/>
    </location>
</feature>
<dbReference type="InterPro" id="IPR036804">
    <property type="entry name" value="CheR_N_sf"/>
</dbReference>
<organism evidence="8 9">
    <name type="scientific">Aureimonas endophytica</name>
    <dbReference type="NCBI Taxonomy" id="2027858"/>
    <lineage>
        <taxon>Bacteria</taxon>
        <taxon>Pseudomonadati</taxon>
        <taxon>Pseudomonadota</taxon>
        <taxon>Alphaproteobacteria</taxon>
        <taxon>Hyphomicrobiales</taxon>
        <taxon>Aurantimonadaceae</taxon>
        <taxon>Aureimonas</taxon>
    </lineage>
</organism>
<feature type="binding site" evidence="6">
    <location>
        <position position="137"/>
    </location>
    <ligand>
        <name>S-adenosyl-L-methionine</name>
        <dbReference type="ChEBI" id="CHEBI:59789"/>
    </ligand>
</feature>
<dbReference type="InterPro" id="IPR022641">
    <property type="entry name" value="CheR_N"/>
</dbReference>
<dbReference type="AlphaFoldDB" id="A0A917A4D8"/>
<evidence type="ECO:0000313" key="9">
    <source>
        <dbReference type="Proteomes" id="UP000644699"/>
    </source>
</evidence>
<dbReference type="EC" id="2.1.1.80" evidence="5"/>
<comment type="function">
    <text evidence="5">Methylation of the membrane-bound methyl-accepting chemotaxis proteins (MCP) to form gamma-glutamyl methyl ester residues in MCP.</text>
</comment>
<proteinExistence type="predicted"/>
<name>A0A917A4D8_9HYPH</name>
<dbReference type="PROSITE" id="PS50123">
    <property type="entry name" value="CHER"/>
    <property type="match status" value="1"/>
</dbReference>
<reference evidence="8" key="2">
    <citation type="submission" date="2020-09" db="EMBL/GenBank/DDBJ databases">
        <authorList>
            <person name="Sun Q."/>
            <person name="Zhou Y."/>
        </authorList>
    </citation>
    <scope>NUCLEOTIDE SEQUENCE</scope>
    <source>
        <strain evidence="8">CGMCC 1.15367</strain>
    </source>
</reference>
<sequence length="294" mass="32613">MPTATAKAAPSPAPAAGWSNATLDADSFRSLALLVGESCGIVMSDLKRTMLETRLRRRLVANGLDSFRAYAALLRTPEGLERERQAFIDCVVTNQTSFFREPPHFEHLTVEELRRLAAGGREHGLRLWSAASSSGQEAYSLAMIADRASEGGRLFPFSVLATDISLRMLRAVREGVYAAEEAETIPAPLRQRHLLPAPDGKGGFQIHADLRRHLRLGQINLMHEQYMPGQVMDVIFCRNVLIYFKPEDQLAVVGKLCRHLRPGGLLFLGHSESLRSAELPLRLLGCNIYERLEG</sequence>
<dbReference type="GO" id="GO:0032259">
    <property type="term" value="P:methylation"/>
    <property type="evidence" value="ECO:0007669"/>
    <property type="project" value="UniProtKB-KW"/>
</dbReference>
<feature type="binding site" evidence="6">
    <location>
        <position position="163"/>
    </location>
    <ligand>
        <name>S-adenosyl-L-methionine</name>
        <dbReference type="ChEBI" id="CHEBI:59789"/>
    </ligand>
</feature>
<dbReference type="PANTHER" id="PTHR24422:SF26">
    <property type="entry name" value="CHEMOTAXIS PROTEIN METHYLTRANSFERASE"/>
    <property type="match status" value="1"/>
</dbReference>
<gene>
    <name evidence="8" type="ORF">GCM10011390_50970</name>
</gene>
<dbReference type="InterPro" id="IPR050903">
    <property type="entry name" value="Bact_Chemotaxis_MeTrfase"/>
</dbReference>
<dbReference type="InterPro" id="IPR029063">
    <property type="entry name" value="SAM-dependent_MTases_sf"/>
</dbReference>
<feature type="binding site" evidence="6">
    <location>
        <begin position="220"/>
        <end position="221"/>
    </location>
    <ligand>
        <name>S-adenosyl-L-methionine</name>
        <dbReference type="ChEBI" id="CHEBI:59789"/>
    </ligand>
</feature>
<protein>
    <recommendedName>
        <fullName evidence="5">Chemotaxis protein methyltransferase</fullName>
        <ecNumber evidence="5">2.1.1.80</ecNumber>
    </recommendedName>
</protein>
<dbReference type="PRINTS" id="PR00996">
    <property type="entry name" value="CHERMTFRASE"/>
</dbReference>
<comment type="caution">
    <text evidence="8">The sequence shown here is derived from an EMBL/GenBank/DDBJ whole genome shotgun (WGS) entry which is preliminary data.</text>
</comment>
<dbReference type="SUPFAM" id="SSF47757">
    <property type="entry name" value="Chemotaxis receptor methyltransferase CheR, N-terminal domain"/>
    <property type="match status" value="1"/>
</dbReference>
<dbReference type="SMART" id="SM00138">
    <property type="entry name" value="MeTrc"/>
    <property type="match status" value="1"/>
</dbReference>
<dbReference type="EMBL" id="BMIQ01000018">
    <property type="protein sequence ID" value="GGE25309.1"/>
    <property type="molecule type" value="Genomic_DNA"/>
</dbReference>
<dbReference type="RefSeq" id="WP_188913624.1">
    <property type="nucleotide sequence ID" value="NZ_BMIQ01000018.1"/>
</dbReference>
<dbReference type="Gene3D" id="1.10.155.10">
    <property type="entry name" value="Chemotaxis receptor methyltransferase CheR, N-terminal domain"/>
    <property type="match status" value="1"/>
</dbReference>
<dbReference type="PANTHER" id="PTHR24422">
    <property type="entry name" value="CHEMOTAXIS PROTEIN METHYLTRANSFERASE"/>
    <property type="match status" value="1"/>
</dbReference>
<dbReference type="InterPro" id="IPR026024">
    <property type="entry name" value="Chemotaxis_MeTrfase_CheR"/>
</dbReference>
<keyword evidence="3 5" id="KW-0808">Transferase</keyword>
<feature type="binding site" evidence="6">
    <location>
        <position position="96"/>
    </location>
    <ligand>
        <name>S-adenosyl-L-methionine</name>
        <dbReference type="ChEBI" id="CHEBI:59789"/>
    </ligand>
</feature>
<evidence type="ECO:0000313" key="8">
    <source>
        <dbReference type="EMBL" id="GGE25309.1"/>
    </source>
</evidence>
<evidence type="ECO:0000256" key="2">
    <source>
        <dbReference type="ARBA" id="ARBA00022603"/>
    </source>
</evidence>
<evidence type="ECO:0000256" key="6">
    <source>
        <dbReference type="PIRSR" id="PIRSR000410-1"/>
    </source>
</evidence>
<dbReference type="SUPFAM" id="SSF53335">
    <property type="entry name" value="S-adenosyl-L-methionine-dependent methyltransferases"/>
    <property type="match status" value="1"/>
</dbReference>
<reference evidence="8" key="1">
    <citation type="journal article" date="2014" name="Int. J. Syst. Evol. Microbiol.">
        <title>Complete genome sequence of Corynebacterium casei LMG S-19264T (=DSM 44701T), isolated from a smear-ripened cheese.</title>
        <authorList>
            <consortium name="US DOE Joint Genome Institute (JGI-PGF)"/>
            <person name="Walter F."/>
            <person name="Albersmeier A."/>
            <person name="Kalinowski J."/>
            <person name="Ruckert C."/>
        </authorList>
    </citation>
    <scope>NUCLEOTIDE SEQUENCE</scope>
    <source>
        <strain evidence="8">CGMCC 1.15367</strain>
    </source>
</reference>
<evidence type="ECO:0000256" key="1">
    <source>
        <dbReference type="ARBA" id="ARBA00001541"/>
    </source>
</evidence>
<feature type="binding site" evidence="6">
    <location>
        <position position="100"/>
    </location>
    <ligand>
        <name>S-adenosyl-L-methionine</name>
        <dbReference type="ChEBI" id="CHEBI:59789"/>
    </ligand>
</feature>
<keyword evidence="4 5" id="KW-0949">S-adenosyl-L-methionine</keyword>
<feature type="binding site" evidence="6">
    <location>
        <position position="94"/>
    </location>
    <ligand>
        <name>S-adenosyl-L-methionine</name>
        <dbReference type="ChEBI" id="CHEBI:59789"/>
    </ligand>
</feature>
<dbReference type="GO" id="GO:0008983">
    <property type="term" value="F:protein-glutamate O-methyltransferase activity"/>
    <property type="evidence" value="ECO:0007669"/>
    <property type="project" value="UniProtKB-EC"/>
</dbReference>
<comment type="catalytic activity">
    <reaction evidence="1 5">
        <text>L-glutamyl-[protein] + S-adenosyl-L-methionine = [protein]-L-glutamate 5-O-methyl ester + S-adenosyl-L-homocysteine</text>
        <dbReference type="Rhea" id="RHEA:24452"/>
        <dbReference type="Rhea" id="RHEA-COMP:10208"/>
        <dbReference type="Rhea" id="RHEA-COMP:10311"/>
        <dbReference type="ChEBI" id="CHEBI:29973"/>
        <dbReference type="ChEBI" id="CHEBI:57856"/>
        <dbReference type="ChEBI" id="CHEBI:59789"/>
        <dbReference type="ChEBI" id="CHEBI:82795"/>
        <dbReference type="EC" id="2.1.1.80"/>
    </reaction>
</comment>
<dbReference type="InterPro" id="IPR022642">
    <property type="entry name" value="CheR_C"/>
</dbReference>
<accession>A0A917A4D8</accession>
<evidence type="ECO:0000256" key="3">
    <source>
        <dbReference type="ARBA" id="ARBA00022679"/>
    </source>
</evidence>
<keyword evidence="2 5" id="KW-0489">Methyltransferase</keyword>